<name>A0A9W9DGT7_9AGAR</name>
<feature type="signal peptide" evidence="2">
    <location>
        <begin position="1"/>
        <end position="23"/>
    </location>
</feature>
<evidence type="ECO:0000256" key="1">
    <source>
        <dbReference type="SAM" id="MobiDB-lite"/>
    </source>
</evidence>
<dbReference type="AlphaFoldDB" id="A0A9W9DGT7"/>
<feature type="region of interest" description="Disordered" evidence="1">
    <location>
        <begin position="152"/>
        <end position="180"/>
    </location>
</feature>
<comment type="caution">
    <text evidence="3">The sequence shown here is derived from an EMBL/GenBank/DDBJ whole genome shotgun (WGS) entry which is preliminary data.</text>
</comment>
<reference evidence="3" key="1">
    <citation type="submission" date="2022-08" db="EMBL/GenBank/DDBJ databases">
        <title>A Global Phylogenomic Analysis of the Shiitake Genus Lentinula.</title>
        <authorList>
            <consortium name="DOE Joint Genome Institute"/>
            <person name="Sierra-Patev S."/>
            <person name="Min B."/>
            <person name="Naranjo-Ortiz M."/>
            <person name="Looney B."/>
            <person name="Konkel Z."/>
            <person name="Slot J.C."/>
            <person name="Sakamoto Y."/>
            <person name="Steenwyk J.L."/>
            <person name="Rokas A."/>
            <person name="Carro J."/>
            <person name="Camarero S."/>
            <person name="Ferreira P."/>
            <person name="Molpeceres G."/>
            <person name="Ruiz-Duenas F.J."/>
            <person name="Serrano A."/>
            <person name="Henrissat B."/>
            <person name="Drula E."/>
            <person name="Hughes K.W."/>
            <person name="Mata J.L."/>
            <person name="Ishikawa N.K."/>
            <person name="Vargas-Isla R."/>
            <person name="Ushijima S."/>
            <person name="Smith C.A."/>
            <person name="Ahrendt S."/>
            <person name="Andreopoulos W."/>
            <person name="He G."/>
            <person name="Labutti K."/>
            <person name="Lipzen A."/>
            <person name="Ng V."/>
            <person name="Riley R."/>
            <person name="Sandor L."/>
            <person name="Barry K."/>
            <person name="Martinez A.T."/>
            <person name="Xiao Y."/>
            <person name="Gibbons J.G."/>
            <person name="Terashima K."/>
            <person name="Grigoriev I.V."/>
            <person name="Hibbett D.S."/>
        </authorList>
    </citation>
    <scope>NUCLEOTIDE SEQUENCE</scope>
    <source>
        <strain evidence="3">JLM2183</strain>
    </source>
</reference>
<feature type="chain" id="PRO_5040769891" evidence="2">
    <location>
        <begin position="24"/>
        <end position="197"/>
    </location>
</feature>
<keyword evidence="2" id="KW-0732">Signal</keyword>
<sequence length="197" mass="21593">MDPQTLFIHSRLFLLPLFLKVVAEYVQSESTLKGQGKMPLWCVLQQGMSGLDKMADGKIYLYHTVIHPGANSTIHKDLVPFGKPDFYSHSHRASFHESELYETVIDHIIAPCEGNDKTTSWKPKRRGGGSGGGDISRNFGLGGLDLGEWSGDKGVGGDLEDTDQPQQESSPLDAPEEPQEGAVLLLVFGATIMLLRE</sequence>
<feature type="region of interest" description="Disordered" evidence="1">
    <location>
        <begin position="116"/>
        <end position="136"/>
    </location>
</feature>
<evidence type="ECO:0000313" key="3">
    <source>
        <dbReference type="EMBL" id="KAJ4469894.1"/>
    </source>
</evidence>
<evidence type="ECO:0000256" key="2">
    <source>
        <dbReference type="SAM" id="SignalP"/>
    </source>
</evidence>
<dbReference type="Proteomes" id="UP001150266">
    <property type="component" value="Unassembled WGS sequence"/>
</dbReference>
<evidence type="ECO:0000313" key="4">
    <source>
        <dbReference type="Proteomes" id="UP001150266"/>
    </source>
</evidence>
<gene>
    <name evidence="3" type="ORF">J3R30DRAFT_3409353</name>
</gene>
<dbReference type="EMBL" id="JAOTPV010000030">
    <property type="protein sequence ID" value="KAJ4469894.1"/>
    <property type="molecule type" value="Genomic_DNA"/>
</dbReference>
<organism evidence="3 4">
    <name type="scientific">Lentinula aciculospora</name>
    <dbReference type="NCBI Taxonomy" id="153920"/>
    <lineage>
        <taxon>Eukaryota</taxon>
        <taxon>Fungi</taxon>
        <taxon>Dikarya</taxon>
        <taxon>Basidiomycota</taxon>
        <taxon>Agaricomycotina</taxon>
        <taxon>Agaricomycetes</taxon>
        <taxon>Agaricomycetidae</taxon>
        <taxon>Agaricales</taxon>
        <taxon>Marasmiineae</taxon>
        <taxon>Omphalotaceae</taxon>
        <taxon>Lentinula</taxon>
    </lineage>
</organism>
<proteinExistence type="predicted"/>
<keyword evidence="4" id="KW-1185">Reference proteome</keyword>
<accession>A0A9W9DGT7</accession>
<protein>
    <submittedName>
        <fullName evidence="3">Uncharacterized protein</fullName>
    </submittedName>
</protein>